<dbReference type="InterPro" id="IPR050741">
    <property type="entry name" value="Acyl-CoA_dehydrogenase"/>
</dbReference>
<comment type="similarity">
    <text evidence="1">Belongs to the acyl-CoA dehydrogenase family.</text>
</comment>
<evidence type="ECO:0000256" key="3">
    <source>
        <dbReference type="ARBA" id="ARBA00022827"/>
    </source>
</evidence>
<evidence type="ECO:0000313" key="6">
    <source>
        <dbReference type="EMBL" id="GIM97043.1"/>
    </source>
</evidence>
<feature type="domain" description="Acyl-CoA dehydrogenase/oxidase C-terminal" evidence="5">
    <location>
        <begin position="221"/>
        <end position="347"/>
    </location>
</feature>
<keyword evidence="7" id="KW-1185">Reference proteome</keyword>
<dbReference type="Proteomes" id="UP000677082">
    <property type="component" value="Unassembled WGS sequence"/>
</dbReference>
<proteinExistence type="inferred from homology"/>
<gene>
    <name evidence="6" type="ORF">Ato02nite_088360</name>
</gene>
<dbReference type="PANTHER" id="PTHR48083:SF2">
    <property type="entry name" value="MEDIUM-CHAIN SPECIFIC ACYL-COA DEHYDROGENASE, MITOCHONDRIAL"/>
    <property type="match status" value="1"/>
</dbReference>
<dbReference type="RefSeq" id="WP_213012697.1">
    <property type="nucleotide sequence ID" value="NZ_BOQN01000133.1"/>
</dbReference>
<evidence type="ECO:0000256" key="4">
    <source>
        <dbReference type="ARBA" id="ARBA00023002"/>
    </source>
</evidence>
<dbReference type="GO" id="GO:0003995">
    <property type="term" value="F:acyl-CoA dehydrogenase activity"/>
    <property type="evidence" value="ECO:0007669"/>
    <property type="project" value="TreeGrafter"/>
</dbReference>
<organism evidence="6 7">
    <name type="scientific">Paractinoplanes toevensis</name>
    <dbReference type="NCBI Taxonomy" id="571911"/>
    <lineage>
        <taxon>Bacteria</taxon>
        <taxon>Bacillati</taxon>
        <taxon>Actinomycetota</taxon>
        <taxon>Actinomycetes</taxon>
        <taxon>Micromonosporales</taxon>
        <taxon>Micromonosporaceae</taxon>
        <taxon>Paractinoplanes</taxon>
    </lineage>
</organism>
<reference evidence="6 7" key="1">
    <citation type="submission" date="2021-03" db="EMBL/GenBank/DDBJ databases">
        <title>Whole genome shotgun sequence of Actinoplanes toevensis NBRC 105298.</title>
        <authorList>
            <person name="Komaki H."/>
            <person name="Tamura T."/>
        </authorList>
    </citation>
    <scope>NUCLEOTIDE SEQUENCE [LARGE SCALE GENOMIC DNA]</scope>
    <source>
        <strain evidence="6 7">NBRC 105298</strain>
    </source>
</reference>
<dbReference type="AlphaFoldDB" id="A0A919WBJ0"/>
<dbReference type="InterPro" id="IPR009075">
    <property type="entry name" value="AcylCo_DH/oxidase_C"/>
</dbReference>
<dbReference type="PANTHER" id="PTHR48083">
    <property type="entry name" value="MEDIUM-CHAIN SPECIFIC ACYL-COA DEHYDROGENASE, MITOCHONDRIAL-RELATED"/>
    <property type="match status" value="1"/>
</dbReference>
<dbReference type="InterPro" id="IPR009100">
    <property type="entry name" value="AcylCoA_DH/oxidase_NM_dom_sf"/>
</dbReference>
<dbReference type="SUPFAM" id="SSF47203">
    <property type="entry name" value="Acyl-CoA dehydrogenase C-terminal domain-like"/>
    <property type="match status" value="1"/>
</dbReference>
<dbReference type="InterPro" id="IPR036250">
    <property type="entry name" value="AcylCo_DH-like_C"/>
</dbReference>
<sequence>MNLTLSAGQRAAAARFDELFGEDMRDDLRRMGNRELGAGAIAPLDEDETDVRQAVWQTFCELGGLRGLTVAEQVVVAEKVGAALYQSPWADTAVAIELAAAAGHDDLGARMTDGEAVAVAVRERTGDEPDRPGRLDLDGGVHAVRQFVAFAADVSWFLLAGVAAAGPRLLLVPGDHPGVTWRRHDDIGRGDFYEVTFRGVPVADVVELAAGAPAADAWAAALVTARIRHAAQLVGAAQAALDETVAYTRERRQFGQPVGSFQGPAFRMADLSTRVHAARLLTCYAAWLADEGDDARLAAYEALATAADLVRSAGTEAVQLHGAVGMTEEHDAQLFYRRAAVDALLWGRPTELRRAAAALLTEAVRRR</sequence>
<evidence type="ECO:0000259" key="5">
    <source>
        <dbReference type="Pfam" id="PF00441"/>
    </source>
</evidence>
<dbReference type="EMBL" id="BOQN01000133">
    <property type="protein sequence ID" value="GIM97043.1"/>
    <property type="molecule type" value="Genomic_DNA"/>
</dbReference>
<protein>
    <submittedName>
        <fullName evidence="6">Acyl-CoA dehydrogenase</fullName>
    </submittedName>
</protein>
<keyword evidence="4" id="KW-0560">Oxidoreductase</keyword>
<keyword evidence="2" id="KW-0285">Flavoprotein</keyword>
<evidence type="ECO:0000256" key="1">
    <source>
        <dbReference type="ARBA" id="ARBA00009347"/>
    </source>
</evidence>
<dbReference type="Gene3D" id="1.20.140.10">
    <property type="entry name" value="Butyryl-CoA Dehydrogenase, subunit A, domain 3"/>
    <property type="match status" value="1"/>
</dbReference>
<evidence type="ECO:0000313" key="7">
    <source>
        <dbReference type="Proteomes" id="UP000677082"/>
    </source>
</evidence>
<dbReference type="SUPFAM" id="SSF56645">
    <property type="entry name" value="Acyl-CoA dehydrogenase NM domain-like"/>
    <property type="match status" value="1"/>
</dbReference>
<comment type="caution">
    <text evidence="6">The sequence shown here is derived from an EMBL/GenBank/DDBJ whole genome shotgun (WGS) entry which is preliminary data.</text>
</comment>
<accession>A0A919WBJ0</accession>
<name>A0A919WBJ0_9ACTN</name>
<dbReference type="Pfam" id="PF00441">
    <property type="entry name" value="Acyl-CoA_dh_1"/>
    <property type="match status" value="1"/>
</dbReference>
<dbReference type="GO" id="GO:0005737">
    <property type="term" value="C:cytoplasm"/>
    <property type="evidence" value="ECO:0007669"/>
    <property type="project" value="TreeGrafter"/>
</dbReference>
<dbReference type="GO" id="GO:0033539">
    <property type="term" value="P:fatty acid beta-oxidation using acyl-CoA dehydrogenase"/>
    <property type="evidence" value="ECO:0007669"/>
    <property type="project" value="TreeGrafter"/>
</dbReference>
<evidence type="ECO:0000256" key="2">
    <source>
        <dbReference type="ARBA" id="ARBA00022630"/>
    </source>
</evidence>
<keyword evidence="3" id="KW-0274">FAD</keyword>